<dbReference type="GO" id="GO:0051879">
    <property type="term" value="F:Hsp90 protein binding"/>
    <property type="evidence" value="ECO:0007669"/>
    <property type="project" value="TreeGrafter"/>
</dbReference>
<dbReference type="InterPro" id="IPR019734">
    <property type="entry name" value="TPR_rpt"/>
</dbReference>
<dbReference type="OrthoDB" id="1926212at2759"/>
<dbReference type="InParanoid" id="C5LSV6"/>
<sequence>SVASEREHGIALLTEAIKLAPDKAILYALRAKALAHNDMLQRALLDFSMAIRLEPAVAKHYGSRGDCFARLERWTDALGDYTEAMRHDKDSGRYVFDRARVVMVLSKGSYVWCGMES</sequence>
<evidence type="ECO:0000313" key="3">
    <source>
        <dbReference type="EMBL" id="EER00187.1"/>
    </source>
</evidence>
<keyword evidence="2" id="KW-0802">TPR repeat</keyword>
<dbReference type="InterPro" id="IPR011990">
    <property type="entry name" value="TPR-like_helical_dom_sf"/>
</dbReference>
<dbReference type="GeneID" id="9049930"/>
<feature type="non-terminal residue" evidence="3">
    <location>
        <position position="1"/>
    </location>
</feature>
<dbReference type="PANTHER" id="PTHR22904:SF523">
    <property type="entry name" value="STRESS-INDUCED-PHOSPHOPROTEIN 1"/>
    <property type="match status" value="1"/>
</dbReference>
<dbReference type="Gene3D" id="1.25.40.10">
    <property type="entry name" value="Tetratricopeptide repeat domain"/>
    <property type="match status" value="1"/>
</dbReference>
<evidence type="ECO:0000256" key="2">
    <source>
        <dbReference type="ARBA" id="ARBA00022803"/>
    </source>
</evidence>
<proteinExistence type="predicted"/>
<dbReference type="EMBL" id="GG685199">
    <property type="protein sequence ID" value="EER00187.1"/>
    <property type="molecule type" value="Genomic_DNA"/>
</dbReference>
<evidence type="ECO:0000313" key="4">
    <source>
        <dbReference type="Proteomes" id="UP000007800"/>
    </source>
</evidence>
<dbReference type="RefSeq" id="XP_002767469.1">
    <property type="nucleotide sequence ID" value="XM_002767423.1"/>
</dbReference>
<dbReference type="SUPFAM" id="SSF48452">
    <property type="entry name" value="TPR-like"/>
    <property type="match status" value="1"/>
</dbReference>
<reference evidence="3 4" key="1">
    <citation type="submission" date="2008-07" db="EMBL/GenBank/DDBJ databases">
        <authorList>
            <person name="El-Sayed N."/>
            <person name="Caler E."/>
            <person name="Inman J."/>
            <person name="Amedeo P."/>
            <person name="Hass B."/>
            <person name="Wortman J."/>
        </authorList>
    </citation>
    <scope>NUCLEOTIDE SEQUENCE [LARGE SCALE GENOMIC DNA]</scope>
    <source>
        <strain evidence="4">ATCC 50983 / TXsc</strain>
    </source>
</reference>
<dbReference type="SMART" id="SM00028">
    <property type="entry name" value="TPR"/>
    <property type="match status" value="2"/>
</dbReference>
<evidence type="ECO:0000256" key="1">
    <source>
        <dbReference type="ARBA" id="ARBA00022737"/>
    </source>
</evidence>
<organism evidence="4">
    <name type="scientific">Perkinsus marinus (strain ATCC 50983 / TXsc)</name>
    <dbReference type="NCBI Taxonomy" id="423536"/>
    <lineage>
        <taxon>Eukaryota</taxon>
        <taxon>Sar</taxon>
        <taxon>Alveolata</taxon>
        <taxon>Perkinsozoa</taxon>
        <taxon>Perkinsea</taxon>
        <taxon>Perkinsida</taxon>
        <taxon>Perkinsidae</taxon>
        <taxon>Perkinsus</taxon>
    </lineage>
</organism>
<accession>C5LSV6</accession>
<gene>
    <name evidence="3" type="ORF">Pmar_PMAR007601</name>
</gene>
<keyword evidence="1" id="KW-0677">Repeat</keyword>
<protein>
    <submittedName>
        <fullName evidence="3">Uncharacterized protein</fullName>
    </submittedName>
</protein>
<name>C5LSV6_PERM5</name>
<keyword evidence="4" id="KW-1185">Reference proteome</keyword>
<dbReference type="Proteomes" id="UP000007800">
    <property type="component" value="Unassembled WGS sequence"/>
</dbReference>
<dbReference type="PANTHER" id="PTHR22904">
    <property type="entry name" value="TPR REPEAT CONTAINING PROTEIN"/>
    <property type="match status" value="1"/>
</dbReference>
<dbReference type="AlphaFoldDB" id="C5LSV6"/>